<dbReference type="EMBL" id="LKHP01000016">
    <property type="protein sequence ID" value="KRQ86075.1"/>
    <property type="molecule type" value="Genomic_DNA"/>
</dbReference>
<protein>
    <recommendedName>
        <fullName evidence="3">DUF1573 domain-containing protein</fullName>
    </recommendedName>
</protein>
<dbReference type="OrthoDB" id="2988649at2"/>
<gene>
    <name evidence="1" type="ORF">ABG79_02109</name>
</gene>
<sequence>MKEIIIDEFQDAVHDSLIRHRSILDIITKLSESNSRINRAVAKAATNHGCIKVVATKQNIPEDASLDNITEFLSYQIEGKLCDNCREILETEIGNNIYYLAALCNAMELNLFDIIIRQNEKIETLGKFSML</sequence>
<dbReference type="RefSeq" id="WP_057979406.1">
    <property type="nucleotide sequence ID" value="NZ_LKHP01000016.1"/>
</dbReference>
<organism evidence="1 2">
    <name type="scientific">Caloramator mitchellensis</name>
    <dbReference type="NCBI Taxonomy" id="908809"/>
    <lineage>
        <taxon>Bacteria</taxon>
        <taxon>Bacillati</taxon>
        <taxon>Bacillota</taxon>
        <taxon>Clostridia</taxon>
        <taxon>Eubacteriales</taxon>
        <taxon>Clostridiaceae</taxon>
        <taxon>Caloramator</taxon>
    </lineage>
</organism>
<reference evidence="1 2" key="1">
    <citation type="submission" date="2015-09" db="EMBL/GenBank/DDBJ databases">
        <title>Draft genome sequence of a Caloramator mitchellensis, a moderate thermophile from the Great Artesian Basin of Australia.</title>
        <authorList>
            <person name="Patel B.K."/>
        </authorList>
    </citation>
    <scope>NUCLEOTIDE SEQUENCE [LARGE SCALE GENOMIC DNA]</scope>
    <source>
        <strain evidence="1 2">VF08</strain>
    </source>
</reference>
<proteinExistence type="predicted"/>
<dbReference type="Proteomes" id="UP000052015">
    <property type="component" value="Unassembled WGS sequence"/>
</dbReference>
<evidence type="ECO:0000313" key="1">
    <source>
        <dbReference type="EMBL" id="KRQ86075.1"/>
    </source>
</evidence>
<name>A0A0R3JRG3_CALMK</name>
<evidence type="ECO:0008006" key="3">
    <source>
        <dbReference type="Google" id="ProtNLM"/>
    </source>
</evidence>
<dbReference type="AlphaFoldDB" id="A0A0R3JRG3"/>
<evidence type="ECO:0000313" key="2">
    <source>
        <dbReference type="Proteomes" id="UP000052015"/>
    </source>
</evidence>
<comment type="caution">
    <text evidence="1">The sequence shown here is derived from an EMBL/GenBank/DDBJ whole genome shotgun (WGS) entry which is preliminary data.</text>
</comment>
<keyword evidence="2" id="KW-1185">Reference proteome</keyword>
<dbReference type="STRING" id="908809.ABG79_02109"/>
<accession>A0A0R3JRG3</accession>
<dbReference type="PATRIC" id="fig|908809.3.peg.2095"/>